<evidence type="ECO:0000259" key="5">
    <source>
        <dbReference type="SMART" id="SM00903"/>
    </source>
</evidence>
<dbReference type="SMART" id="SM00903">
    <property type="entry name" value="Flavin_Reduct"/>
    <property type="match status" value="1"/>
</dbReference>
<dbReference type="Proteomes" id="UP000559809">
    <property type="component" value="Unassembled WGS sequence"/>
</dbReference>
<dbReference type="EMBL" id="JACCEM010000002">
    <property type="protein sequence ID" value="NYT48645.1"/>
    <property type="molecule type" value="Genomic_DNA"/>
</dbReference>
<sequence length="205" mass="22147">MFFDFEALQGRNRYKLLTATITPRPIAWVVSMNGGGALNAAPFSFFNVVCADPATVCLGIGSHADGREKDTLSNIRANGEFMINLVSEADAEAMNVTAAPFAAGVDELAAAGVATAPAGRIRPPRIASSPVSLECRAVEIIDLSEKNHLVIASILGMHVADHAVKNPERYWIDTASLQLVGRMESPGWYVRTRDRFMMKTPEAKD</sequence>
<dbReference type="InterPro" id="IPR012349">
    <property type="entry name" value="Split_barrel_FMN-bd"/>
</dbReference>
<dbReference type="InterPro" id="IPR002563">
    <property type="entry name" value="Flavin_Rdtase-like_dom"/>
</dbReference>
<protein>
    <submittedName>
        <fullName evidence="6">Flavin reductase family protein</fullName>
    </submittedName>
</protein>
<keyword evidence="3" id="KW-0288">FMN</keyword>
<keyword evidence="2" id="KW-0285">Flavoprotein</keyword>
<dbReference type="SUPFAM" id="SSF50475">
    <property type="entry name" value="FMN-binding split barrel"/>
    <property type="match status" value="1"/>
</dbReference>
<feature type="domain" description="Flavin reductase like" evidence="5">
    <location>
        <begin position="19"/>
        <end position="173"/>
    </location>
</feature>
<keyword evidence="7" id="KW-1185">Reference proteome</keyword>
<dbReference type="RefSeq" id="WP_180153928.1">
    <property type="nucleotide sequence ID" value="NZ_JACCEM010000002.1"/>
</dbReference>
<dbReference type="GO" id="GO:0016646">
    <property type="term" value="F:oxidoreductase activity, acting on the CH-NH group of donors, NAD or NADP as acceptor"/>
    <property type="evidence" value="ECO:0007669"/>
    <property type="project" value="UniProtKB-ARBA"/>
</dbReference>
<dbReference type="GO" id="GO:0010181">
    <property type="term" value="F:FMN binding"/>
    <property type="evidence" value="ECO:0007669"/>
    <property type="project" value="InterPro"/>
</dbReference>
<comment type="caution">
    <text evidence="6">The sequence shown here is derived from an EMBL/GenBank/DDBJ whole genome shotgun (WGS) entry which is preliminary data.</text>
</comment>
<gene>
    <name evidence="6" type="ORF">H0A72_04915</name>
</gene>
<accession>A0A853FS30</accession>
<evidence type="ECO:0000313" key="6">
    <source>
        <dbReference type="EMBL" id="NYT48645.1"/>
    </source>
</evidence>
<evidence type="ECO:0000256" key="1">
    <source>
        <dbReference type="ARBA" id="ARBA00001917"/>
    </source>
</evidence>
<comment type="similarity">
    <text evidence="4">Belongs to the flavoredoxin family.</text>
</comment>
<dbReference type="PANTHER" id="PTHR33798">
    <property type="entry name" value="FLAVOPROTEIN OXYGENASE"/>
    <property type="match status" value="1"/>
</dbReference>
<comment type="cofactor">
    <cofactor evidence="1">
        <name>FMN</name>
        <dbReference type="ChEBI" id="CHEBI:58210"/>
    </cofactor>
</comment>
<dbReference type="PANTHER" id="PTHR33798:SF5">
    <property type="entry name" value="FLAVIN REDUCTASE LIKE DOMAIN-CONTAINING PROTEIN"/>
    <property type="match status" value="1"/>
</dbReference>
<dbReference type="AlphaFoldDB" id="A0A853FS30"/>
<reference evidence="6 7" key="1">
    <citation type="submission" date="2020-07" db="EMBL/GenBank/DDBJ databases">
        <title>Taxonomic revisions and descriptions of new bacterial species based on genomic comparisons in the high-G+C-content subgroup of the family Alcaligenaceae.</title>
        <authorList>
            <person name="Szabo A."/>
            <person name="Felfoldi T."/>
        </authorList>
    </citation>
    <scope>NUCLEOTIDE SEQUENCE [LARGE SCALE GENOMIC DNA]</scope>
    <source>
        <strain evidence="6 7">LMG 24012</strain>
    </source>
</reference>
<dbReference type="Pfam" id="PF01613">
    <property type="entry name" value="Flavin_Reduct"/>
    <property type="match status" value="1"/>
</dbReference>
<evidence type="ECO:0000256" key="3">
    <source>
        <dbReference type="ARBA" id="ARBA00022643"/>
    </source>
</evidence>
<proteinExistence type="inferred from homology"/>
<evidence type="ECO:0000256" key="2">
    <source>
        <dbReference type="ARBA" id="ARBA00022630"/>
    </source>
</evidence>
<evidence type="ECO:0000256" key="4">
    <source>
        <dbReference type="ARBA" id="ARBA00038054"/>
    </source>
</evidence>
<evidence type="ECO:0000313" key="7">
    <source>
        <dbReference type="Proteomes" id="UP000559809"/>
    </source>
</evidence>
<organism evidence="6 7">
    <name type="scientific">Parapusillimonas granuli</name>
    <dbReference type="NCBI Taxonomy" id="380911"/>
    <lineage>
        <taxon>Bacteria</taxon>
        <taxon>Pseudomonadati</taxon>
        <taxon>Pseudomonadota</taxon>
        <taxon>Betaproteobacteria</taxon>
        <taxon>Burkholderiales</taxon>
        <taxon>Alcaligenaceae</taxon>
        <taxon>Parapusillimonas</taxon>
    </lineage>
</organism>
<name>A0A853FS30_9BURK</name>
<dbReference type="Gene3D" id="2.30.110.10">
    <property type="entry name" value="Electron Transport, Fmn-binding Protein, Chain A"/>
    <property type="match status" value="1"/>
</dbReference>